<dbReference type="PANTHER" id="PTHR46577:SF1">
    <property type="entry name" value="HTH-TYPE TRANSCRIPTIONAL REGULATORY PROTEIN GABR"/>
    <property type="match status" value="1"/>
</dbReference>
<dbReference type="InterPro" id="IPR036388">
    <property type="entry name" value="WH-like_DNA-bd_sf"/>
</dbReference>
<dbReference type="SUPFAM" id="SSF53383">
    <property type="entry name" value="PLP-dependent transferases"/>
    <property type="match status" value="1"/>
</dbReference>
<dbReference type="InterPro" id="IPR000524">
    <property type="entry name" value="Tscrpt_reg_HTH_GntR"/>
</dbReference>
<evidence type="ECO:0000256" key="2">
    <source>
        <dbReference type="ARBA" id="ARBA00022898"/>
    </source>
</evidence>
<dbReference type="GO" id="GO:0003700">
    <property type="term" value="F:DNA-binding transcription factor activity"/>
    <property type="evidence" value="ECO:0007669"/>
    <property type="project" value="InterPro"/>
</dbReference>
<keyword evidence="5" id="KW-0804">Transcription</keyword>
<dbReference type="AlphaFoldDB" id="A0A917YHV3"/>
<evidence type="ECO:0000259" key="6">
    <source>
        <dbReference type="PROSITE" id="PS50949"/>
    </source>
</evidence>
<evidence type="ECO:0000256" key="1">
    <source>
        <dbReference type="ARBA" id="ARBA00005384"/>
    </source>
</evidence>
<dbReference type="Gene3D" id="1.10.10.10">
    <property type="entry name" value="Winged helix-like DNA-binding domain superfamily/Winged helix DNA-binding domain"/>
    <property type="match status" value="1"/>
</dbReference>
<dbReference type="EMBL" id="BMLP01000001">
    <property type="protein sequence ID" value="GGO23744.1"/>
    <property type="molecule type" value="Genomic_DNA"/>
</dbReference>
<dbReference type="OrthoDB" id="9804020at2"/>
<sequence length="467" mass="51021">MTDTTWRPDLTQFPGPKYLALTRALREAIRAGELPPGSQLPTVRDLAWDLHVTPGTVSRAYQLATQEGLLAATVGRGTFVAARAPRLGPTQALFQERDLSSEPWLVDFRSPQLPDVGQGAAFSAAMQRISADLGHSWDDYPTQRGEAPLRAAMVDWLSDRRLGGVTADDIMLTHGGQNALLLVFLCCLRGDRPVILTEDLAYPGIRHAAKLTRADVVGVEIDREGMVPEALEAACQRHGAQILVLTPEAQNPTASRMGAERRARIAEIARRYDLQVVEDDCYSIAESDLPSLRSFVPERTWYVASLSKSISPALRFGYVVCPVGMGEAGRLTAQHGFFALARPVSDLVLDLVRSGAAAELRRAVQAEFSSRLQILVSGLQRFDVRWQPGLPFAWVPLPSGWRGSTFARTAEAEGVLVRQADEYALIHGRAPHALRIAIAGAIPLNRYQTAVETLARLLEKPPSDMAV</sequence>
<dbReference type="SUPFAM" id="SSF46785">
    <property type="entry name" value="Winged helix' DNA-binding domain"/>
    <property type="match status" value="1"/>
</dbReference>
<gene>
    <name evidence="7" type="ORF">GCM10010991_01400</name>
</gene>
<dbReference type="Pfam" id="PF00392">
    <property type="entry name" value="GntR"/>
    <property type="match status" value="1"/>
</dbReference>
<dbReference type="PROSITE" id="PS50949">
    <property type="entry name" value="HTH_GNTR"/>
    <property type="match status" value="1"/>
</dbReference>
<dbReference type="RefSeq" id="WP_146286044.1">
    <property type="nucleotide sequence ID" value="NZ_BMLP01000001.1"/>
</dbReference>
<dbReference type="Pfam" id="PF00155">
    <property type="entry name" value="Aminotran_1_2"/>
    <property type="match status" value="1"/>
</dbReference>
<evidence type="ECO:0000313" key="7">
    <source>
        <dbReference type="EMBL" id="GGO23744.1"/>
    </source>
</evidence>
<feature type="domain" description="HTH gntR-type" evidence="6">
    <location>
        <begin position="15"/>
        <end position="83"/>
    </location>
</feature>
<evidence type="ECO:0000256" key="4">
    <source>
        <dbReference type="ARBA" id="ARBA00023125"/>
    </source>
</evidence>
<dbReference type="InterPro" id="IPR015421">
    <property type="entry name" value="PyrdxlP-dep_Trfase_major"/>
</dbReference>
<dbReference type="InterPro" id="IPR036390">
    <property type="entry name" value="WH_DNA-bd_sf"/>
</dbReference>
<accession>A0A917YHV3</accession>
<proteinExistence type="inferred from homology"/>
<keyword evidence="8" id="KW-1185">Reference proteome</keyword>
<dbReference type="GO" id="GO:0030170">
    <property type="term" value="F:pyridoxal phosphate binding"/>
    <property type="evidence" value="ECO:0007669"/>
    <property type="project" value="InterPro"/>
</dbReference>
<keyword evidence="3" id="KW-0805">Transcription regulation</keyword>
<dbReference type="CDD" id="cd00609">
    <property type="entry name" value="AAT_like"/>
    <property type="match status" value="1"/>
</dbReference>
<dbReference type="InterPro" id="IPR004839">
    <property type="entry name" value="Aminotransferase_I/II_large"/>
</dbReference>
<keyword evidence="2" id="KW-0663">Pyridoxal phosphate</keyword>
<dbReference type="PANTHER" id="PTHR46577">
    <property type="entry name" value="HTH-TYPE TRANSCRIPTIONAL REGULATORY PROTEIN GABR"/>
    <property type="match status" value="1"/>
</dbReference>
<comment type="similarity">
    <text evidence="1">In the C-terminal section; belongs to the class-I pyridoxal-phosphate-dependent aminotransferase family.</text>
</comment>
<comment type="caution">
    <text evidence="7">The sequence shown here is derived from an EMBL/GenBank/DDBJ whole genome shotgun (WGS) entry which is preliminary data.</text>
</comment>
<dbReference type="InterPro" id="IPR015424">
    <property type="entry name" value="PyrdxlP-dep_Trfase"/>
</dbReference>
<dbReference type="Gene3D" id="3.40.640.10">
    <property type="entry name" value="Type I PLP-dependent aspartate aminotransferase-like (Major domain)"/>
    <property type="match status" value="1"/>
</dbReference>
<dbReference type="Proteomes" id="UP000598196">
    <property type="component" value="Unassembled WGS sequence"/>
</dbReference>
<evidence type="ECO:0000256" key="3">
    <source>
        <dbReference type="ARBA" id="ARBA00023015"/>
    </source>
</evidence>
<evidence type="ECO:0000256" key="5">
    <source>
        <dbReference type="ARBA" id="ARBA00023163"/>
    </source>
</evidence>
<evidence type="ECO:0000313" key="8">
    <source>
        <dbReference type="Proteomes" id="UP000598196"/>
    </source>
</evidence>
<reference evidence="7 8" key="1">
    <citation type="journal article" date="2014" name="Int. J. Syst. Evol. Microbiol.">
        <title>Complete genome sequence of Corynebacterium casei LMG S-19264T (=DSM 44701T), isolated from a smear-ripened cheese.</title>
        <authorList>
            <consortium name="US DOE Joint Genome Institute (JGI-PGF)"/>
            <person name="Walter F."/>
            <person name="Albersmeier A."/>
            <person name="Kalinowski J."/>
            <person name="Ruckert C."/>
        </authorList>
    </citation>
    <scope>NUCLEOTIDE SEQUENCE [LARGE SCALE GENOMIC DNA]</scope>
    <source>
        <strain evidence="7 8">CGMCC 1.7029</strain>
    </source>
</reference>
<organism evidence="7 8">
    <name type="scientific">Gemmobacter aquaticus</name>
    <dbReference type="NCBI Taxonomy" id="490185"/>
    <lineage>
        <taxon>Bacteria</taxon>
        <taxon>Pseudomonadati</taxon>
        <taxon>Pseudomonadota</taxon>
        <taxon>Alphaproteobacteria</taxon>
        <taxon>Rhodobacterales</taxon>
        <taxon>Paracoccaceae</taxon>
        <taxon>Gemmobacter</taxon>
    </lineage>
</organism>
<name>A0A917YHV3_9RHOB</name>
<dbReference type="InterPro" id="IPR051446">
    <property type="entry name" value="HTH_trans_reg/aminotransferase"/>
</dbReference>
<dbReference type="CDD" id="cd07377">
    <property type="entry name" value="WHTH_GntR"/>
    <property type="match status" value="1"/>
</dbReference>
<dbReference type="SMART" id="SM00345">
    <property type="entry name" value="HTH_GNTR"/>
    <property type="match status" value="1"/>
</dbReference>
<dbReference type="GO" id="GO:0003677">
    <property type="term" value="F:DNA binding"/>
    <property type="evidence" value="ECO:0007669"/>
    <property type="project" value="UniProtKB-KW"/>
</dbReference>
<keyword evidence="4" id="KW-0238">DNA-binding</keyword>
<protein>
    <submittedName>
        <fullName evidence="7">GntR family transcriptional regulator</fullName>
    </submittedName>
</protein>